<evidence type="ECO:0000313" key="9">
    <source>
        <dbReference type="Proteomes" id="UP000465112"/>
    </source>
</evidence>
<dbReference type="SMART" id="SM00291">
    <property type="entry name" value="ZnF_ZZ"/>
    <property type="match status" value="1"/>
</dbReference>
<dbReference type="InterPro" id="IPR000433">
    <property type="entry name" value="Znf_ZZ"/>
</dbReference>
<keyword evidence="9" id="KW-1185">Reference proteome</keyword>
<dbReference type="PROSITE" id="PS01357">
    <property type="entry name" value="ZF_ZZ_1"/>
    <property type="match status" value="1"/>
</dbReference>
<evidence type="ECO:0000256" key="2">
    <source>
        <dbReference type="ARBA" id="ARBA00022771"/>
    </source>
</evidence>
<dbReference type="SUPFAM" id="SSF57850">
    <property type="entry name" value="RING/U-box"/>
    <property type="match status" value="1"/>
</dbReference>
<dbReference type="PANTHER" id="PTHR12268">
    <property type="entry name" value="E3 UBIQUITIN-PROTEIN LIGASE KCMF1"/>
    <property type="match status" value="1"/>
</dbReference>
<reference evidence="8 9" key="1">
    <citation type="submission" date="2019-06" db="EMBL/GenBank/DDBJ databases">
        <title>A chromosome-scale genome assembly of the European perch, Perca fluviatilis.</title>
        <authorList>
            <person name="Roques C."/>
            <person name="Zahm M."/>
            <person name="Cabau C."/>
            <person name="Klopp C."/>
            <person name="Bouchez O."/>
            <person name="Donnadieu C."/>
            <person name="Kuhl H."/>
            <person name="Gislard M."/>
            <person name="Guendouz S."/>
            <person name="Journot L."/>
            <person name="Haffray P."/>
            <person name="Bestin A."/>
            <person name="Morvezen R."/>
            <person name="Feron R."/>
            <person name="Wen M."/>
            <person name="Jouanno E."/>
            <person name="Herpin A."/>
            <person name="Schartl M."/>
            <person name="Postlethwait J."/>
            <person name="Schaerlinger B."/>
            <person name="Chardard D."/>
            <person name="Lecocq T."/>
            <person name="Poncet C."/>
            <person name="Jaffrelo L."/>
            <person name="Lampietro C."/>
            <person name="Guiguen Y."/>
        </authorList>
    </citation>
    <scope>NUCLEOTIDE SEQUENCE [LARGE SCALE GENOMIC DNA]</scope>
    <source>
        <tissue evidence="8">Blood</tissue>
    </source>
</reference>
<dbReference type="Proteomes" id="UP000465112">
    <property type="component" value="Chromosome 24"/>
</dbReference>
<evidence type="ECO:0000313" key="8">
    <source>
        <dbReference type="EMBL" id="KAF1372014.1"/>
    </source>
</evidence>
<dbReference type="GO" id="GO:0005886">
    <property type="term" value="C:plasma membrane"/>
    <property type="evidence" value="ECO:0007669"/>
    <property type="project" value="TreeGrafter"/>
</dbReference>
<dbReference type="GO" id="GO:0005509">
    <property type="term" value="F:calcium ion binding"/>
    <property type="evidence" value="ECO:0007669"/>
    <property type="project" value="InterPro"/>
</dbReference>
<dbReference type="EMBL" id="VHII01000024">
    <property type="protein sequence ID" value="KAF1372014.1"/>
    <property type="molecule type" value="Genomic_DNA"/>
</dbReference>
<dbReference type="Pfam" id="PF00569">
    <property type="entry name" value="ZZ"/>
    <property type="match status" value="1"/>
</dbReference>
<keyword evidence="3" id="KW-0862">Zinc</keyword>
<dbReference type="Gene3D" id="1.10.238.10">
    <property type="entry name" value="EF-hand"/>
    <property type="match status" value="1"/>
</dbReference>
<feature type="region of interest" description="Disordered" evidence="5">
    <location>
        <begin position="436"/>
        <end position="498"/>
    </location>
</feature>
<dbReference type="GO" id="GO:0099536">
    <property type="term" value="P:synaptic signaling"/>
    <property type="evidence" value="ECO:0007669"/>
    <property type="project" value="TreeGrafter"/>
</dbReference>
<organism evidence="8 9">
    <name type="scientific">Perca fluviatilis</name>
    <name type="common">European perch</name>
    <dbReference type="NCBI Taxonomy" id="8168"/>
    <lineage>
        <taxon>Eukaryota</taxon>
        <taxon>Metazoa</taxon>
        <taxon>Chordata</taxon>
        <taxon>Craniata</taxon>
        <taxon>Vertebrata</taxon>
        <taxon>Euteleostomi</taxon>
        <taxon>Actinopterygii</taxon>
        <taxon>Neopterygii</taxon>
        <taxon>Teleostei</taxon>
        <taxon>Neoteleostei</taxon>
        <taxon>Acanthomorphata</taxon>
        <taxon>Eupercaria</taxon>
        <taxon>Perciformes</taxon>
        <taxon>Percoidei</taxon>
        <taxon>Percidae</taxon>
        <taxon>Percinae</taxon>
        <taxon>Perca</taxon>
    </lineage>
</organism>
<accession>A0A6A5E7K7</accession>
<dbReference type="Pfam" id="PF09069">
    <property type="entry name" value="EF-hand_3"/>
    <property type="match status" value="1"/>
</dbReference>
<sequence length="583" mass="65536">MESDSPVDVVYVRHITAAFLPQQEVRLDRQEVSQTLNRMFHSVSQEVEGHVTEEAAEETCVLMFTLYDRGQSGFISAASLQTALISLSTETPLLKYTALLSVAEDGSGSVSRSGLRSLLQDLSLVVQEDSRVFGSVEAALTSCFNKYLLYNLVTSPTATVGHVLSWLRSEPRLLLWLPALHRLSVSQNVRHAVRCHACKIRPITGLRYRCMKCVNIQMCQSCFLTDKHKTHHPIRELLTQPTWRESLSSFVHTARHRLLPRRPRKRAGSETQDRDVSHDASLRDVSHDASLRDVSHDASLRDDSHDATLRPPSCSSIALQTDDVTPPQLQASVLMTEVRNLQRDRWLMEQQLQAFRLTVQSEQGILEDRCSDMEVTMETLREHNIRLQRTLSQALNKMEAQHHADNTPQSTNTVTMATTEDTVTMATTEDTVTMATTQRETFTLTSDSERNTEEEEEFLKTEDEWSEEELQTPSPTMHRDVSPSHDSPCGEEEGAELQAEGVELQEGEDSSCVAEAEDSGTWSLEELLHETVETLKTELQTDRRTERQTGGRKGAELLQAANQVGDSLHWLAVAVTTDTQFGL</sequence>
<dbReference type="GO" id="GO:0045202">
    <property type="term" value="C:synapse"/>
    <property type="evidence" value="ECO:0007669"/>
    <property type="project" value="GOC"/>
</dbReference>
<keyword evidence="2 4" id="KW-0863">Zinc-finger</keyword>
<dbReference type="PANTHER" id="PTHR12268:SF18">
    <property type="entry name" value="DYSTROTELIN"/>
    <property type="match status" value="1"/>
</dbReference>
<feature type="domain" description="ZZ-type" evidence="6">
    <location>
        <begin position="190"/>
        <end position="242"/>
    </location>
</feature>
<dbReference type="InterPro" id="IPR043145">
    <property type="entry name" value="Znf_ZZ_sf"/>
</dbReference>
<evidence type="ECO:0000256" key="3">
    <source>
        <dbReference type="ARBA" id="ARBA00022833"/>
    </source>
</evidence>
<evidence type="ECO:0000256" key="4">
    <source>
        <dbReference type="PROSITE-ProRule" id="PRU00228"/>
    </source>
</evidence>
<comment type="caution">
    <text evidence="8">The sequence shown here is derived from an EMBL/GenBank/DDBJ whole genome shotgun (WGS) entry which is preliminary data.</text>
</comment>
<dbReference type="AlphaFoldDB" id="A0A6A5E7K7"/>
<dbReference type="PROSITE" id="PS50222">
    <property type="entry name" value="EF_HAND_2"/>
    <property type="match status" value="1"/>
</dbReference>
<feature type="region of interest" description="Disordered" evidence="5">
    <location>
        <begin position="258"/>
        <end position="312"/>
    </location>
</feature>
<dbReference type="InterPro" id="IPR011992">
    <property type="entry name" value="EF-hand-dom_pair"/>
</dbReference>
<dbReference type="Gene3D" id="3.30.60.90">
    <property type="match status" value="1"/>
</dbReference>
<evidence type="ECO:0000259" key="6">
    <source>
        <dbReference type="PROSITE" id="PS50135"/>
    </source>
</evidence>
<protein>
    <recommendedName>
        <fullName evidence="10">ZZ-type domain-containing protein</fullName>
    </recommendedName>
</protein>
<keyword evidence="1" id="KW-0479">Metal-binding</keyword>
<gene>
    <name evidence="8" type="ORF">PFLUV_G00277080</name>
</gene>
<feature type="compositionally biased region" description="Basic and acidic residues" evidence="5">
    <location>
        <begin position="267"/>
        <end position="308"/>
    </location>
</feature>
<evidence type="ECO:0000256" key="1">
    <source>
        <dbReference type="ARBA" id="ARBA00022723"/>
    </source>
</evidence>
<dbReference type="SUPFAM" id="SSF47473">
    <property type="entry name" value="EF-hand"/>
    <property type="match status" value="2"/>
</dbReference>
<dbReference type="PROSITE" id="PS50135">
    <property type="entry name" value="ZF_ZZ_2"/>
    <property type="match status" value="1"/>
</dbReference>
<feature type="domain" description="EF-hand" evidence="7">
    <location>
        <begin position="55"/>
        <end position="90"/>
    </location>
</feature>
<evidence type="ECO:0008006" key="10">
    <source>
        <dbReference type="Google" id="ProtNLM"/>
    </source>
</evidence>
<proteinExistence type="predicted"/>
<name>A0A6A5E7K7_PERFL</name>
<evidence type="ECO:0000259" key="7">
    <source>
        <dbReference type="PROSITE" id="PS50222"/>
    </source>
</evidence>
<dbReference type="InterPro" id="IPR015154">
    <property type="entry name" value="EF-hand_dom_typ2"/>
</dbReference>
<dbReference type="GO" id="GO:0008270">
    <property type="term" value="F:zinc ion binding"/>
    <property type="evidence" value="ECO:0007669"/>
    <property type="project" value="UniProtKB-KW"/>
</dbReference>
<evidence type="ECO:0000256" key="5">
    <source>
        <dbReference type="SAM" id="MobiDB-lite"/>
    </source>
</evidence>
<dbReference type="InterPro" id="IPR050774">
    <property type="entry name" value="KCMF1/Dystrophin"/>
</dbReference>
<dbReference type="InterPro" id="IPR002048">
    <property type="entry name" value="EF_hand_dom"/>
</dbReference>